<name>A0ABR6RFP3_9BURK</name>
<accession>A0ABR6RFP3</accession>
<organism evidence="1 2">
    <name type="scientific">Comamonas odontotermitis</name>
    <dbReference type="NCBI Taxonomy" id="379895"/>
    <lineage>
        <taxon>Bacteria</taxon>
        <taxon>Pseudomonadati</taxon>
        <taxon>Pseudomonadota</taxon>
        <taxon>Betaproteobacteria</taxon>
        <taxon>Burkholderiales</taxon>
        <taxon>Comamonadaceae</taxon>
        <taxon>Comamonas</taxon>
    </lineage>
</organism>
<evidence type="ECO:0000313" key="1">
    <source>
        <dbReference type="EMBL" id="MBB6577984.1"/>
    </source>
</evidence>
<dbReference type="RefSeq" id="WP_184707994.1">
    <property type="nucleotide sequence ID" value="NZ_JACHKZ010000010.1"/>
</dbReference>
<protein>
    <submittedName>
        <fullName evidence="1">Uncharacterized protein</fullName>
    </submittedName>
</protein>
<keyword evidence="2" id="KW-1185">Reference proteome</keyword>
<sequence length="63" mass="6914">MTTAVQQQDEIQVTFSKGGQIVISQDTSDLDRPTSHVFVAITNVDALIRAIRSAKQRAIKEEG</sequence>
<reference evidence="1 2" key="1">
    <citation type="submission" date="2020-08" db="EMBL/GenBank/DDBJ databases">
        <title>Functional genomics of gut bacteria from endangered species of beetles.</title>
        <authorList>
            <person name="Carlos-Shanley C."/>
        </authorList>
    </citation>
    <scope>NUCLEOTIDE SEQUENCE [LARGE SCALE GENOMIC DNA]</scope>
    <source>
        <strain evidence="1 2">S00124</strain>
    </source>
</reference>
<dbReference type="EMBL" id="JACHKZ010000010">
    <property type="protein sequence ID" value="MBB6577984.1"/>
    <property type="molecule type" value="Genomic_DNA"/>
</dbReference>
<gene>
    <name evidence="1" type="ORF">HNP33_002052</name>
</gene>
<comment type="caution">
    <text evidence="1">The sequence shown here is derived from an EMBL/GenBank/DDBJ whole genome shotgun (WGS) entry which is preliminary data.</text>
</comment>
<proteinExistence type="predicted"/>
<evidence type="ECO:0000313" key="2">
    <source>
        <dbReference type="Proteomes" id="UP000562492"/>
    </source>
</evidence>
<dbReference type="Proteomes" id="UP000562492">
    <property type="component" value="Unassembled WGS sequence"/>
</dbReference>